<sequence>MVDTATKTAPPAEQQQQEQQPQQQQLPPHHQRGSSASGSEDPRSPAPLGLGPTTHMAYLIEQCRPCVLRPFCFFVSWQGVLTLAFTGFPPALVTLKDDVSSFYSCLPRENPGSRWPKATLGALRDGRRLTPQELAALKDVCRGCSGIFQTPGQPKRQAVLVDRLAAVVYECRSLERQISKAVVVMRAGRGAPGGEAAAFGGGNAADIDVSEPTAEERARVDRIVSEQDEEDYWFHASKDGNRESHYRDAALGATLVHELSCFGGSGGPAPADGRYSGALPAILGTFRARVDAALPGAYAWFSEPSLHVTIRGLI</sequence>
<dbReference type="AlphaFoldDB" id="A0A2V0PKG1"/>
<dbReference type="InParanoid" id="A0A2V0PKG1"/>
<gene>
    <name evidence="2" type="ORF">Rsub_10448</name>
</gene>
<feature type="region of interest" description="Disordered" evidence="1">
    <location>
        <begin position="1"/>
        <end position="50"/>
    </location>
</feature>
<accession>A0A2V0PKG1</accession>
<organism evidence="2 3">
    <name type="scientific">Raphidocelis subcapitata</name>
    <dbReference type="NCBI Taxonomy" id="307507"/>
    <lineage>
        <taxon>Eukaryota</taxon>
        <taxon>Viridiplantae</taxon>
        <taxon>Chlorophyta</taxon>
        <taxon>core chlorophytes</taxon>
        <taxon>Chlorophyceae</taxon>
        <taxon>CS clade</taxon>
        <taxon>Sphaeropleales</taxon>
        <taxon>Selenastraceae</taxon>
        <taxon>Raphidocelis</taxon>
    </lineage>
</organism>
<name>A0A2V0PKG1_9CHLO</name>
<keyword evidence="3" id="KW-1185">Reference proteome</keyword>
<evidence type="ECO:0000313" key="2">
    <source>
        <dbReference type="EMBL" id="GBF97525.1"/>
    </source>
</evidence>
<dbReference type="OrthoDB" id="2139710at2759"/>
<protein>
    <submittedName>
        <fullName evidence="2">Uncharacterized protein</fullName>
    </submittedName>
</protein>
<comment type="caution">
    <text evidence="2">The sequence shown here is derived from an EMBL/GenBank/DDBJ whole genome shotgun (WGS) entry which is preliminary data.</text>
</comment>
<dbReference type="Proteomes" id="UP000247498">
    <property type="component" value="Unassembled WGS sequence"/>
</dbReference>
<reference evidence="2 3" key="1">
    <citation type="journal article" date="2018" name="Sci. Rep.">
        <title>Raphidocelis subcapitata (=Pseudokirchneriella subcapitata) provides an insight into genome evolution and environmental adaptations in the Sphaeropleales.</title>
        <authorList>
            <person name="Suzuki S."/>
            <person name="Yamaguchi H."/>
            <person name="Nakajima N."/>
            <person name="Kawachi M."/>
        </authorList>
    </citation>
    <scope>NUCLEOTIDE SEQUENCE [LARGE SCALE GENOMIC DNA]</scope>
    <source>
        <strain evidence="2 3">NIES-35</strain>
    </source>
</reference>
<feature type="compositionally biased region" description="Low complexity" evidence="1">
    <location>
        <begin position="9"/>
        <end position="28"/>
    </location>
</feature>
<proteinExistence type="predicted"/>
<dbReference type="EMBL" id="BDRX01000101">
    <property type="protein sequence ID" value="GBF97525.1"/>
    <property type="molecule type" value="Genomic_DNA"/>
</dbReference>
<evidence type="ECO:0000313" key="3">
    <source>
        <dbReference type="Proteomes" id="UP000247498"/>
    </source>
</evidence>
<evidence type="ECO:0000256" key="1">
    <source>
        <dbReference type="SAM" id="MobiDB-lite"/>
    </source>
</evidence>